<reference evidence="3" key="1">
    <citation type="submission" date="2017-04" db="EMBL/GenBank/DDBJ databases">
        <title>Function of individual gut microbiota members based on whole genome sequencing of pure cultures obtained from chicken caecum.</title>
        <authorList>
            <person name="Medvecky M."/>
            <person name="Cejkova D."/>
            <person name="Polansky O."/>
            <person name="Karasova D."/>
            <person name="Kubasova T."/>
            <person name="Cizek A."/>
            <person name="Rychlik I."/>
        </authorList>
    </citation>
    <scope>NUCLEOTIDE SEQUENCE [LARGE SCALE GENOMIC DNA]</scope>
    <source>
        <strain evidence="3">An175</strain>
    </source>
</reference>
<protein>
    <submittedName>
        <fullName evidence="2">Uncharacterized protein</fullName>
    </submittedName>
</protein>
<proteinExistence type="predicted"/>
<organism evidence="2 3">
    <name type="scientific">Anaerotruncus colihominis</name>
    <dbReference type="NCBI Taxonomy" id="169435"/>
    <lineage>
        <taxon>Bacteria</taxon>
        <taxon>Bacillati</taxon>
        <taxon>Bacillota</taxon>
        <taxon>Clostridia</taxon>
        <taxon>Eubacteriales</taxon>
        <taxon>Oscillospiraceae</taxon>
        <taxon>Anaerotruncus</taxon>
    </lineage>
</organism>
<evidence type="ECO:0000256" key="1">
    <source>
        <dbReference type="SAM" id="MobiDB-lite"/>
    </source>
</evidence>
<feature type="region of interest" description="Disordered" evidence="1">
    <location>
        <begin position="191"/>
        <end position="221"/>
    </location>
</feature>
<dbReference type="RefSeq" id="WP_087301567.1">
    <property type="nucleotide sequence ID" value="NZ_NFKP01000013.1"/>
</dbReference>
<comment type="caution">
    <text evidence="2">The sequence shown here is derived from an EMBL/GenBank/DDBJ whole genome shotgun (WGS) entry which is preliminary data.</text>
</comment>
<evidence type="ECO:0000313" key="2">
    <source>
        <dbReference type="EMBL" id="OUP68897.1"/>
    </source>
</evidence>
<dbReference type="AlphaFoldDB" id="A0A1Y4MYG3"/>
<accession>A0A1Y4MYG3</accession>
<dbReference type="EMBL" id="NFKP01000013">
    <property type="protein sequence ID" value="OUP68897.1"/>
    <property type="molecule type" value="Genomic_DNA"/>
</dbReference>
<feature type="compositionally biased region" description="Acidic residues" evidence="1">
    <location>
        <begin position="193"/>
        <end position="218"/>
    </location>
</feature>
<evidence type="ECO:0000313" key="3">
    <source>
        <dbReference type="Proteomes" id="UP000196386"/>
    </source>
</evidence>
<dbReference type="Proteomes" id="UP000196386">
    <property type="component" value="Unassembled WGS sequence"/>
</dbReference>
<sequence length="263" mass="29153">MPNVNSLEYQRTLQKQEKAVELVDIWAAILDAGEAIKALGGSYPDEHIRKAQDALLRAGKLATGDLTDDVIKEIATVGTARIWAANMGQVFAGETIIDGTSGETYICTVTHQAQALYAPGTEGGRTLFRLIREEPEEPGTYLDFAWGEHVPYGAIRRDPIDGKLYTPIKEAGVTLYEPHYPHLVPSEYKLYEDGGEEPEPGPEPEPEPGDVPDWDDLEEGHTFAVGDHFTHDGIEYEVLRAFNKQENWAPPALLNDYYKEVSA</sequence>
<name>A0A1Y4MYG3_9FIRM</name>
<gene>
    <name evidence="2" type="ORF">B5F11_11120</name>
</gene>